<proteinExistence type="predicted"/>
<dbReference type="RefSeq" id="XP_001884953.1">
    <property type="nucleotide sequence ID" value="XM_001884918.1"/>
</dbReference>
<reference evidence="1 2" key="1">
    <citation type="journal article" date="2008" name="Nature">
        <title>The genome of Laccaria bicolor provides insights into mycorrhizal symbiosis.</title>
        <authorList>
            <person name="Martin F."/>
            <person name="Aerts A."/>
            <person name="Ahren D."/>
            <person name="Brun A."/>
            <person name="Danchin E.G.J."/>
            <person name="Duchaussoy F."/>
            <person name="Gibon J."/>
            <person name="Kohler A."/>
            <person name="Lindquist E."/>
            <person name="Pereda V."/>
            <person name="Salamov A."/>
            <person name="Shapiro H.J."/>
            <person name="Wuyts J."/>
            <person name="Blaudez D."/>
            <person name="Buee M."/>
            <person name="Brokstein P."/>
            <person name="Canbaeck B."/>
            <person name="Cohen D."/>
            <person name="Courty P.E."/>
            <person name="Coutinho P.M."/>
            <person name="Delaruelle C."/>
            <person name="Detter J.C."/>
            <person name="Deveau A."/>
            <person name="DiFazio S."/>
            <person name="Duplessis S."/>
            <person name="Fraissinet-Tachet L."/>
            <person name="Lucic E."/>
            <person name="Frey-Klett P."/>
            <person name="Fourrey C."/>
            <person name="Feussner I."/>
            <person name="Gay G."/>
            <person name="Grimwood J."/>
            <person name="Hoegger P.J."/>
            <person name="Jain P."/>
            <person name="Kilaru S."/>
            <person name="Labbe J."/>
            <person name="Lin Y.C."/>
            <person name="Legue V."/>
            <person name="Le Tacon F."/>
            <person name="Marmeisse R."/>
            <person name="Melayah D."/>
            <person name="Montanini B."/>
            <person name="Muratet M."/>
            <person name="Nehls U."/>
            <person name="Niculita-Hirzel H."/>
            <person name="Oudot-Le Secq M.P."/>
            <person name="Peter M."/>
            <person name="Quesneville H."/>
            <person name="Rajashekar B."/>
            <person name="Reich M."/>
            <person name="Rouhier N."/>
            <person name="Schmutz J."/>
            <person name="Yin T."/>
            <person name="Chalot M."/>
            <person name="Henrissat B."/>
            <person name="Kuees U."/>
            <person name="Lucas S."/>
            <person name="Van de Peer Y."/>
            <person name="Podila G.K."/>
            <person name="Polle A."/>
            <person name="Pukkila P.J."/>
            <person name="Richardson P.M."/>
            <person name="Rouze P."/>
            <person name="Sanders I.R."/>
            <person name="Stajich J.E."/>
            <person name="Tunlid A."/>
            <person name="Tuskan G."/>
            <person name="Grigoriev I.V."/>
        </authorList>
    </citation>
    <scope>NUCLEOTIDE SEQUENCE [LARGE SCALE GENOMIC DNA]</scope>
    <source>
        <strain evidence="2">S238N-H82 / ATCC MYA-4686</strain>
    </source>
</reference>
<dbReference type="AlphaFoldDB" id="B0DLQ8"/>
<dbReference type="PANTHER" id="PTHR46177">
    <property type="entry name" value="INTEGRASE CATALYTIC DOMAIN-CONTAINING PROTEIN"/>
    <property type="match status" value="1"/>
</dbReference>
<dbReference type="HOGENOM" id="CLU_039761_0_0_1"/>
<dbReference type="Proteomes" id="UP000001194">
    <property type="component" value="Unassembled WGS sequence"/>
</dbReference>
<gene>
    <name evidence="1" type="ORF">LACBIDRAFT_330565</name>
</gene>
<sequence>MSNNNPTGINGHGVKNSPTLYKLSQKFNVPSVRRLPPADITTQAVLENVANDPSQGRGVRTIGTLLSNKGMPLPRIEVFNGFRDFIRNVLANYAPEGLLRRFPGANRIRRSTLSALGPNHQHHADGHNKLNAQGLDMGGVGLGIYRIKDQWSSYVLHLIVVPNNRLATTVGHIHLDCVENILTVPITLVTDKGSETGVLYANQTGLRVMYAPDLDENEFPPVLQMRSVHNTPIEGLWHWFRQTFGQNIKDTIRSVFQCGIVFESPVRSGFLMPRGVNRNRNRSAFSPEVKRPDRTAKRPQTAVFCGL</sequence>
<accession>B0DLQ8</accession>
<name>B0DLQ8_LACBS</name>
<protein>
    <submittedName>
        <fullName evidence="1">Predicted protein</fullName>
    </submittedName>
</protein>
<dbReference type="KEGG" id="lbc:LACBIDRAFT_330565"/>
<evidence type="ECO:0000313" key="1">
    <source>
        <dbReference type="EMBL" id="EDR04434.1"/>
    </source>
</evidence>
<evidence type="ECO:0000313" key="2">
    <source>
        <dbReference type="Proteomes" id="UP000001194"/>
    </source>
</evidence>
<dbReference type="EMBL" id="DS547118">
    <property type="protein sequence ID" value="EDR04434.1"/>
    <property type="molecule type" value="Genomic_DNA"/>
</dbReference>
<dbReference type="PANTHER" id="PTHR46177:SF1">
    <property type="entry name" value="INTEGRASE CATALYTIC DOMAIN-CONTAINING PROTEIN"/>
    <property type="match status" value="1"/>
</dbReference>
<organism evidence="2">
    <name type="scientific">Laccaria bicolor (strain S238N-H82 / ATCC MYA-4686)</name>
    <name type="common">Bicoloured deceiver</name>
    <name type="synonym">Laccaria laccata var. bicolor</name>
    <dbReference type="NCBI Taxonomy" id="486041"/>
    <lineage>
        <taxon>Eukaryota</taxon>
        <taxon>Fungi</taxon>
        <taxon>Dikarya</taxon>
        <taxon>Basidiomycota</taxon>
        <taxon>Agaricomycotina</taxon>
        <taxon>Agaricomycetes</taxon>
        <taxon>Agaricomycetidae</taxon>
        <taxon>Agaricales</taxon>
        <taxon>Agaricineae</taxon>
        <taxon>Hydnangiaceae</taxon>
        <taxon>Laccaria</taxon>
    </lineage>
</organism>
<dbReference type="OrthoDB" id="6017046at2759"/>
<dbReference type="GeneID" id="6080515"/>
<dbReference type="STRING" id="486041.B0DLQ8"/>
<keyword evidence="2" id="KW-1185">Reference proteome</keyword>
<dbReference type="InParanoid" id="B0DLQ8"/>